<dbReference type="EC" id="2.4.1.15" evidence="8"/>
<evidence type="ECO:0000256" key="8">
    <source>
        <dbReference type="NCBIfam" id="TIGR02400"/>
    </source>
</evidence>
<dbReference type="NCBIfam" id="TIGR02400">
    <property type="entry name" value="trehalose_OtsA"/>
    <property type="match status" value="1"/>
</dbReference>
<comment type="similarity">
    <text evidence="2">In the C-terminal section; belongs to the trehalose phosphatase family.</text>
</comment>
<dbReference type="GO" id="GO:0003825">
    <property type="term" value="F:alpha,alpha-trehalose-phosphate synthase (UDP-forming) activity"/>
    <property type="evidence" value="ECO:0007669"/>
    <property type="project" value="UniProtKB-UniRule"/>
</dbReference>
<name>A0AA51N871_9BACT</name>
<dbReference type="Proteomes" id="UP001244443">
    <property type="component" value="Chromosome"/>
</dbReference>
<evidence type="ECO:0000313" key="9">
    <source>
        <dbReference type="EMBL" id="WMN08022.1"/>
    </source>
</evidence>
<dbReference type="Pfam" id="PF00982">
    <property type="entry name" value="Glyco_transf_20"/>
    <property type="match status" value="1"/>
</dbReference>
<evidence type="ECO:0000256" key="5">
    <source>
        <dbReference type="ARBA" id="ARBA00022676"/>
    </source>
</evidence>
<sequence>MAKTIIVSNRLPIRIEKEDGQKVYKTSEGGLATGLGSIYKEGNNIWIGWPGISLSHEEEEEVEKELINRNMRPVFLTEHDVDEFYLGFSNQTLWPAFHYFIHHMRFKDEEWEAYYNANRKFADAISKWLEPDDIIWVHDYQLMLVPNMLRKQFPNVTIGFFQHIPFPSYEVFRMIPWRKKLLNGVLGADYIGFHTYDDMRHFLSSCHRLAGYSYERNQILVKNRLVEADSLPMGIDYDKYLESATSQLAKAKEISYRDSLGKQELILSMDRLDYSKGIPGRLQAFDKFLEKYPEYQGRVSLFLIVVPSRDQVESYKALKEQVEFLVGHVNGKYGTINYVPVHFYYRSFPLDDLSAFYRMCKIAMITPKRDGMNLVCKEFIASRENEDGVLILSEMAGASKELSDAILVNPNDENEMVEAIKRALEMPLAEQKRRMKIMQGTVKKYTIFQWVDLFMNNLKDLKERQQSMATKRLDDELKNSITKDFKKAKNPIIFLDYDGTLMPFNENPDDCAPDAELSQILHQLAVKAKVVVISGRKAATLEEWLDEFNIDLIAEHGIKTKRAGAKWEVNGNLQEDSWKNEARDILEFYIQRTPGSFLEEKEHTLVWHYRKVEKGLGDLRSSELSSHLKHFMTNKGLDVIEGDHVVEVKPSVINKGKAAIERLKGEKTDFIMAFGDDRTDEDTFEALPNDALSVKVGSGFSYAKYAVENNEEVRTLLEKFVMEE</sequence>
<dbReference type="Gene3D" id="3.40.50.2000">
    <property type="entry name" value="Glycogen Phosphorylase B"/>
    <property type="match status" value="2"/>
</dbReference>
<comment type="similarity">
    <text evidence="3">Belongs to the glycosyltransferase 20 family.</text>
</comment>
<evidence type="ECO:0000256" key="7">
    <source>
        <dbReference type="ARBA" id="ARBA00048039"/>
    </source>
</evidence>
<dbReference type="PANTHER" id="PTHR10788">
    <property type="entry name" value="TREHALOSE-6-PHOSPHATE SYNTHASE"/>
    <property type="match status" value="1"/>
</dbReference>
<protein>
    <recommendedName>
        <fullName evidence="8">Alpha,alpha-trehalose-phosphate synthase</fullName>
        <ecNumber evidence="8">2.4.1.15</ecNumber>
    </recommendedName>
</protein>
<dbReference type="SUPFAM" id="SSF56784">
    <property type="entry name" value="HAD-like"/>
    <property type="match status" value="1"/>
</dbReference>
<dbReference type="GO" id="GO:0005829">
    <property type="term" value="C:cytosol"/>
    <property type="evidence" value="ECO:0007669"/>
    <property type="project" value="TreeGrafter"/>
</dbReference>
<dbReference type="SUPFAM" id="SSF53756">
    <property type="entry name" value="UDP-Glycosyltransferase/glycogen phosphorylase"/>
    <property type="match status" value="1"/>
</dbReference>
<dbReference type="Pfam" id="PF02358">
    <property type="entry name" value="Trehalose_PPase"/>
    <property type="match status" value="1"/>
</dbReference>
<dbReference type="RefSeq" id="WP_308358358.1">
    <property type="nucleotide sequence ID" value="NZ_CP129970.2"/>
</dbReference>
<proteinExistence type="inferred from homology"/>
<dbReference type="NCBIfam" id="TIGR01484">
    <property type="entry name" value="HAD-SF-IIB"/>
    <property type="match status" value="1"/>
</dbReference>
<evidence type="ECO:0000313" key="10">
    <source>
        <dbReference type="Proteomes" id="UP001244443"/>
    </source>
</evidence>
<evidence type="ECO:0000256" key="2">
    <source>
        <dbReference type="ARBA" id="ARBA00006330"/>
    </source>
</evidence>
<dbReference type="InterPro" id="IPR023214">
    <property type="entry name" value="HAD_sf"/>
</dbReference>
<dbReference type="InterPro" id="IPR001830">
    <property type="entry name" value="Glyco_trans_20"/>
</dbReference>
<comment type="subunit">
    <text evidence="4">Homotetramer.</text>
</comment>
<dbReference type="InterPro" id="IPR012766">
    <property type="entry name" value="Trehalose_OtsA"/>
</dbReference>
<dbReference type="AlphaFoldDB" id="A0AA51N871"/>
<organism evidence="9 10">
    <name type="scientific">Marivirga arenosa</name>
    <dbReference type="NCBI Taxonomy" id="3059076"/>
    <lineage>
        <taxon>Bacteria</taxon>
        <taxon>Pseudomonadati</taxon>
        <taxon>Bacteroidota</taxon>
        <taxon>Cytophagia</taxon>
        <taxon>Cytophagales</taxon>
        <taxon>Marivirgaceae</taxon>
        <taxon>Marivirga</taxon>
    </lineage>
</organism>
<dbReference type="GO" id="GO:0005992">
    <property type="term" value="P:trehalose biosynthetic process"/>
    <property type="evidence" value="ECO:0007669"/>
    <property type="project" value="UniProtKB-UniRule"/>
</dbReference>
<comment type="pathway">
    <text evidence="1">Glycan biosynthesis; trehalose biosynthesis.</text>
</comment>
<dbReference type="GO" id="GO:0004805">
    <property type="term" value="F:trehalose-phosphatase activity"/>
    <property type="evidence" value="ECO:0007669"/>
    <property type="project" value="TreeGrafter"/>
</dbReference>
<accession>A0AA51N871</accession>
<dbReference type="CDD" id="cd01627">
    <property type="entry name" value="HAD_TPP"/>
    <property type="match status" value="1"/>
</dbReference>
<keyword evidence="5" id="KW-0328">Glycosyltransferase</keyword>
<evidence type="ECO:0000256" key="4">
    <source>
        <dbReference type="ARBA" id="ARBA00011881"/>
    </source>
</evidence>
<comment type="catalytic activity">
    <reaction evidence="7">
        <text>D-glucose 6-phosphate + UDP-alpha-D-glucose = alpha,alpha-trehalose 6-phosphate + UDP + H(+)</text>
        <dbReference type="Rhea" id="RHEA:18889"/>
        <dbReference type="ChEBI" id="CHEBI:15378"/>
        <dbReference type="ChEBI" id="CHEBI:58223"/>
        <dbReference type="ChEBI" id="CHEBI:58429"/>
        <dbReference type="ChEBI" id="CHEBI:58885"/>
        <dbReference type="ChEBI" id="CHEBI:61548"/>
        <dbReference type="EC" id="2.4.1.15"/>
    </reaction>
</comment>
<dbReference type="NCBIfam" id="TIGR00685">
    <property type="entry name" value="T6PP"/>
    <property type="match status" value="1"/>
</dbReference>
<dbReference type="InterPro" id="IPR006379">
    <property type="entry name" value="HAD-SF_hydro_IIB"/>
</dbReference>
<dbReference type="InterPro" id="IPR036412">
    <property type="entry name" value="HAD-like_sf"/>
</dbReference>
<reference evidence="9" key="1">
    <citation type="submission" date="2023-08" db="EMBL/GenBank/DDBJ databases">
        <title>Comparative genomics and taxonomic characterization of three novel marine species of genus Marivirga.</title>
        <authorList>
            <person name="Muhammad N."/>
            <person name="Kim S.-G."/>
        </authorList>
    </citation>
    <scope>NUCLEOTIDE SEQUENCE [LARGE SCALE GENOMIC DNA]</scope>
    <source>
        <strain evidence="9">ABR2-2</strain>
    </source>
</reference>
<gene>
    <name evidence="9" type="ORF">QYS48_30765</name>
</gene>
<evidence type="ECO:0000256" key="3">
    <source>
        <dbReference type="ARBA" id="ARBA00008799"/>
    </source>
</evidence>
<evidence type="ECO:0000256" key="1">
    <source>
        <dbReference type="ARBA" id="ARBA00005199"/>
    </source>
</evidence>
<dbReference type="Gene3D" id="3.30.70.1020">
    <property type="entry name" value="Trehalose-6-phosphate phosphatase related protein, domain 2"/>
    <property type="match status" value="1"/>
</dbReference>
<keyword evidence="6" id="KW-0808">Transferase</keyword>
<dbReference type="PANTHER" id="PTHR10788:SF106">
    <property type="entry name" value="BCDNA.GH08860"/>
    <property type="match status" value="1"/>
</dbReference>
<keyword evidence="10" id="KW-1185">Reference proteome</keyword>
<dbReference type="InterPro" id="IPR003337">
    <property type="entry name" value="Trehalose_PPase"/>
</dbReference>
<evidence type="ECO:0000256" key="6">
    <source>
        <dbReference type="ARBA" id="ARBA00022679"/>
    </source>
</evidence>
<dbReference type="CDD" id="cd03788">
    <property type="entry name" value="GT20_TPS"/>
    <property type="match status" value="1"/>
</dbReference>
<dbReference type="NCBIfam" id="NF011071">
    <property type="entry name" value="PRK14501.1"/>
    <property type="match status" value="1"/>
</dbReference>
<dbReference type="Gene3D" id="3.40.50.1000">
    <property type="entry name" value="HAD superfamily/HAD-like"/>
    <property type="match status" value="1"/>
</dbReference>
<dbReference type="EMBL" id="CP129970">
    <property type="protein sequence ID" value="WMN08022.1"/>
    <property type="molecule type" value="Genomic_DNA"/>
</dbReference>